<evidence type="ECO:0000313" key="3">
    <source>
        <dbReference type="Proteomes" id="UP000576260"/>
    </source>
</evidence>
<organism evidence="2 3">
    <name type="scientific">Mannheimia bovis</name>
    <dbReference type="NCBI Taxonomy" id="2770636"/>
    <lineage>
        <taxon>Bacteria</taxon>
        <taxon>Pseudomonadati</taxon>
        <taxon>Pseudomonadota</taxon>
        <taxon>Gammaproteobacteria</taxon>
        <taxon>Pasteurellales</taxon>
        <taxon>Pasteurellaceae</taxon>
        <taxon>Mannheimia</taxon>
    </lineage>
</organism>
<keyword evidence="3" id="KW-1185">Reference proteome</keyword>
<evidence type="ECO:0000256" key="1">
    <source>
        <dbReference type="SAM" id="Phobius"/>
    </source>
</evidence>
<protein>
    <recommendedName>
        <fullName evidence="4">DUF3592 domain-containing protein</fullName>
    </recommendedName>
</protein>
<accession>A0A7H1C2T3</accession>
<reference evidence="2 3" key="1">
    <citation type="submission" date="2020-09" db="EMBL/GenBank/DDBJ databases">
        <title>Mannheimia bovis sp.nov., isolated from a cow.</title>
        <authorList>
            <person name="Li F."/>
        </authorList>
    </citation>
    <scope>NUCLEOTIDE SEQUENCE [LARGE SCALE GENOMIC DNA]</scope>
    <source>
        <strain evidence="2 3">ZY190616</strain>
    </source>
</reference>
<proteinExistence type="predicted"/>
<keyword evidence="1" id="KW-1133">Transmembrane helix</keyword>
<feature type="transmembrane region" description="Helical" evidence="1">
    <location>
        <begin position="29"/>
        <end position="46"/>
    </location>
</feature>
<sequence>MKNLLGLFLICFLIYVLNLERVYEIDEEHTLMYFIISYVVFLPWIIKASYKHIYMGYKNHKQLEKKRYFSKKKQEQHEKELEKYDLFGDVISVFLAPIIPAIFLMPVVTYHYTAELGRNVVYTADVYDKEIHRSYGKYTHIYHYVRIVSKEFNRETLNSRSLYERVNVGSKISIMKRTSFLGSYIKYGNIGIILK</sequence>
<feature type="transmembrane region" description="Helical" evidence="1">
    <location>
        <begin position="86"/>
        <end position="108"/>
    </location>
</feature>
<dbReference type="Proteomes" id="UP000576260">
    <property type="component" value="Chromosome"/>
</dbReference>
<keyword evidence="1" id="KW-0472">Membrane</keyword>
<dbReference type="RefSeq" id="WP_188156876.1">
    <property type="nucleotide sequence ID" value="NZ_CP061280.1"/>
</dbReference>
<name>A0A7H1C2T3_9PAST</name>
<dbReference type="KEGG" id="mbos:ICJ55_00580"/>
<evidence type="ECO:0008006" key="4">
    <source>
        <dbReference type="Google" id="ProtNLM"/>
    </source>
</evidence>
<dbReference type="AlphaFoldDB" id="A0A7H1C2T3"/>
<dbReference type="EMBL" id="CP061280">
    <property type="protein sequence ID" value="QNS15288.1"/>
    <property type="molecule type" value="Genomic_DNA"/>
</dbReference>
<evidence type="ECO:0000313" key="2">
    <source>
        <dbReference type="EMBL" id="QNS15288.1"/>
    </source>
</evidence>
<gene>
    <name evidence="2" type="ORF">ICJ55_00580</name>
</gene>
<keyword evidence="1" id="KW-0812">Transmembrane</keyword>